<dbReference type="AlphaFoldDB" id="A0A6N6MAM2"/>
<evidence type="ECO:0000313" key="2">
    <source>
        <dbReference type="Proteomes" id="UP000435357"/>
    </source>
</evidence>
<evidence type="ECO:0000313" key="1">
    <source>
        <dbReference type="EMBL" id="KAB1065481.1"/>
    </source>
</evidence>
<dbReference type="EMBL" id="WACR01000002">
    <property type="protein sequence ID" value="KAB1065481.1"/>
    <property type="molecule type" value="Genomic_DNA"/>
</dbReference>
<gene>
    <name evidence="1" type="ORF">F3059_02175</name>
</gene>
<reference evidence="1 2" key="1">
    <citation type="submission" date="2019-09" db="EMBL/GenBank/DDBJ databases">
        <title>Genomes of Cryomorphaceae.</title>
        <authorList>
            <person name="Bowman J.P."/>
        </authorList>
    </citation>
    <scope>NUCLEOTIDE SEQUENCE [LARGE SCALE GENOMIC DNA]</scope>
    <source>
        <strain evidence="1 2">KCTC 52047</strain>
    </source>
</reference>
<dbReference type="Proteomes" id="UP000435357">
    <property type="component" value="Unassembled WGS sequence"/>
</dbReference>
<sequence>MQKFHYLLLIVLSILISPSLIHSQNIWNQVGNNVLGTNAQDLLGASSAMNKNGDIVVISSKGSDNVNGIDAGKVEVFQFNGNSWSQLGNDILGQSAGDNFGARVSINDAGTRIAVSSPLASPNSKYEAGKVDIYEWNGNNWMQLGSSIEGIAANSRLSQVELNSQGNVIGISTRMYSSQDGYASVYEWNGSNWIQKGPTIFKGNGHGFGNSIAISDNGNTIVIGAISFSAGYLSVYDWNGSSWNQRGFDIQGAGSGSQFGRSVSISSDGNTILGGATYYNSAAGCIQSFEWSGTSWVSKGSLISGNSSNDKYGWSCDISQGGDTIVGGAYNASNGGYVKAYYWNGANWTLLGNQISAQSSGDRFGISVNLSTNSNRLVAGAYYNDNNGFNAGQARVFEISCNSYSSITVNQCAAYTVPSGDTTYTSTGIYTDTVLNSFGCDSIITIDLTINNTYSNLTVQTCNPPYTVPSGTASYSSSGTYYDTIPSTNGCAIILIIDLTVGSPTSSTFNVSACGSYTVPSGDETYTSSGTYMDTILNASGCDSVMTINVSINQDAFQIINETACSSYTVPSGDESYTSSGSYLDTIPTVAGCDSVLAINLNILNSFSQITIDTCNTYTVPSGDETYTSSGTYLDTIPNSAGCDSIITINLTISSPSNTISVSSCSSYTVPSGGQTYTASGTYTDILQAANGCDSILTINLTINNSSSATLNETACSSYTVPSGDETYITSGTY</sequence>
<dbReference type="SUPFAM" id="SSF50965">
    <property type="entry name" value="Galactose oxidase, central domain"/>
    <property type="match status" value="1"/>
</dbReference>
<name>A0A6N6MAM2_9FLAO</name>
<organism evidence="1 2">
    <name type="scientific">Salibacter halophilus</name>
    <dbReference type="NCBI Taxonomy" id="1803916"/>
    <lineage>
        <taxon>Bacteria</taxon>
        <taxon>Pseudomonadati</taxon>
        <taxon>Bacteroidota</taxon>
        <taxon>Flavobacteriia</taxon>
        <taxon>Flavobacteriales</taxon>
        <taxon>Salibacteraceae</taxon>
        <taxon>Salibacter</taxon>
    </lineage>
</organism>
<dbReference type="Pfam" id="PF14312">
    <property type="entry name" value="FG-GAP_2"/>
    <property type="match status" value="1"/>
</dbReference>
<dbReference type="PANTHER" id="PTHR36220">
    <property type="entry name" value="UNNAMED PRODUCT"/>
    <property type="match status" value="1"/>
</dbReference>
<dbReference type="InterPro" id="IPR011043">
    <property type="entry name" value="Gal_Oxase/kelch_b-propeller"/>
</dbReference>
<comment type="caution">
    <text evidence="1">The sequence shown here is derived from an EMBL/GenBank/DDBJ whole genome shotgun (WGS) entry which is preliminary data.</text>
</comment>
<protein>
    <submittedName>
        <fullName evidence="1">Uncharacterized protein</fullName>
    </submittedName>
</protein>
<dbReference type="PANTHER" id="PTHR36220:SF1">
    <property type="entry name" value="GAMMA TUBULIN COMPLEX COMPONENT C-TERMINAL DOMAIN-CONTAINING PROTEIN"/>
    <property type="match status" value="1"/>
</dbReference>
<feature type="non-terminal residue" evidence="1">
    <location>
        <position position="734"/>
    </location>
</feature>
<accession>A0A6N6MAM2</accession>
<proteinExistence type="predicted"/>
<dbReference type="OrthoDB" id="1403372at2"/>
<keyword evidence="2" id="KW-1185">Reference proteome</keyword>
<dbReference type="InterPro" id="IPR013517">
    <property type="entry name" value="FG-GAP"/>
</dbReference>